<dbReference type="Proteomes" id="UP000198362">
    <property type="component" value="Unassembled WGS sequence"/>
</dbReference>
<gene>
    <name evidence="1" type="ORF">SAMN05421812_105415</name>
</gene>
<dbReference type="EMBL" id="FZPH01000005">
    <property type="protein sequence ID" value="SNT41330.1"/>
    <property type="molecule type" value="Genomic_DNA"/>
</dbReference>
<proteinExistence type="predicted"/>
<protein>
    <submittedName>
        <fullName evidence="1">Uncharacterized protein</fullName>
    </submittedName>
</protein>
<dbReference type="AlphaFoldDB" id="A0A239MFS0"/>
<reference evidence="1 2" key="1">
    <citation type="submission" date="2017-06" db="EMBL/GenBank/DDBJ databases">
        <authorList>
            <person name="Kim H.J."/>
            <person name="Triplett B.A."/>
        </authorList>
    </citation>
    <scope>NUCLEOTIDE SEQUENCE [LARGE SCALE GENOMIC DNA]</scope>
    <source>
        <strain evidence="1 2">CGMCC 4.5593</strain>
    </source>
</reference>
<sequence>MKTLSASPYTTYKKINPTWLSMNSSEVCFTTGSMMIGKGTNSAETK</sequence>
<evidence type="ECO:0000313" key="1">
    <source>
        <dbReference type="EMBL" id="SNT41330.1"/>
    </source>
</evidence>
<accession>A0A239MFS0</accession>
<evidence type="ECO:0000313" key="2">
    <source>
        <dbReference type="Proteomes" id="UP000198362"/>
    </source>
</evidence>
<organism evidence="1 2">
    <name type="scientific">Asanoa hainanensis</name>
    <dbReference type="NCBI Taxonomy" id="560556"/>
    <lineage>
        <taxon>Bacteria</taxon>
        <taxon>Bacillati</taxon>
        <taxon>Actinomycetota</taxon>
        <taxon>Actinomycetes</taxon>
        <taxon>Micromonosporales</taxon>
        <taxon>Micromonosporaceae</taxon>
        <taxon>Asanoa</taxon>
    </lineage>
</organism>
<keyword evidence="2" id="KW-1185">Reference proteome</keyword>
<name>A0A239MFS0_9ACTN</name>